<keyword evidence="6 12" id="KW-0408">Iron</keyword>
<feature type="binding site" evidence="12">
    <location>
        <begin position="265"/>
        <end position="267"/>
    </location>
    <ligand>
        <name>GTP</name>
        <dbReference type="ChEBI" id="CHEBI:37565"/>
    </ligand>
</feature>
<dbReference type="Pfam" id="PF04055">
    <property type="entry name" value="Radical_SAM"/>
    <property type="match status" value="1"/>
</dbReference>
<organism evidence="14 15">
    <name type="scientific">Gluconacetobacter johannae</name>
    <dbReference type="NCBI Taxonomy" id="112140"/>
    <lineage>
        <taxon>Bacteria</taxon>
        <taxon>Pseudomonadati</taxon>
        <taxon>Pseudomonadota</taxon>
        <taxon>Alphaproteobacteria</taxon>
        <taxon>Acetobacterales</taxon>
        <taxon>Acetobacteraceae</taxon>
        <taxon>Gluconacetobacter</taxon>
    </lineage>
</organism>
<comment type="cofactor">
    <cofactor evidence="12">
        <name>[4Fe-4S] cluster</name>
        <dbReference type="ChEBI" id="CHEBI:49883"/>
    </cofactor>
    <text evidence="12">Binds 2 [4Fe-4S] clusters. Binds 1 [4Fe-4S] cluster coordinated with 3 cysteines and an exchangeable S-adenosyl-L-methionine and 1 [4Fe-4S] cluster coordinated with 3 cysteines and the GTP-derived substrate.</text>
</comment>
<comment type="function">
    <text evidence="12">Catalyzes the cyclization of GTP to (8S)-3',8-cyclo-7,8-dihydroguanosine 5'-triphosphate.</text>
</comment>
<feature type="binding site" evidence="12">
    <location>
        <position position="69"/>
    </location>
    <ligand>
        <name>S-adenosyl-L-methionine</name>
        <dbReference type="ChEBI" id="CHEBI:59789"/>
    </ligand>
</feature>
<sequence>MTPFQDSFGRSVTYLRVSVTDRCDMRCVYCMSENMEFLPKAEILSFEELERICAAFIRSGVTRLRVTGGEPLVRRDIGSFFSALGKYIHKPGEGGHLEELTLTTNGSRLSLHADMLRRAGVRRVNVSLDSLDFERFSRITRRGRLDQTLEGIRAARNAGLAVRINTVAMAGVNDDEFDALLSWCGEIGADLCLIETMPMGETGEDRTDRYLPLSTVRADLARRWTLEPLSLRTGGPARYMRVAETGRLLGLITPMTHNFCESCNRVRLSCTGQFYTCLGHEGATDLRRPVRDGVDDAELLTLVHDAIGRKPKGHDFVIGRRPDDPAAIRRHMSVTGG</sequence>
<keyword evidence="10 12" id="KW-0456">Lyase</keyword>
<feature type="binding site" evidence="12">
    <location>
        <position position="277"/>
    </location>
    <ligand>
        <name>[4Fe-4S] cluster</name>
        <dbReference type="ChEBI" id="CHEBI:49883"/>
        <label>2</label>
        <note>4Fe-4S-substrate</note>
    </ligand>
</feature>
<evidence type="ECO:0000256" key="7">
    <source>
        <dbReference type="ARBA" id="ARBA00023014"/>
    </source>
</evidence>
<feature type="binding site" evidence="12">
    <location>
        <position position="260"/>
    </location>
    <ligand>
        <name>[4Fe-4S] cluster</name>
        <dbReference type="ChEBI" id="CHEBI:49883"/>
        <label>2</label>
        <note>4Fe-4S-substrate</note>
    </ligand>
</feature>
<dbReference type="CDD" id="cd21117">
    <property type="entry name" value="Twitch_MoaA"/>
    <property type="match status" value="1"/>
</dbReference>
<evidence type="ECO:0000256" key="6">
    <source>
        <dbReference type="ARBA" id="ARBA00023004"/>
    </source>
</evidence>
<comment type="similarity">
    <text evidence="12">Belongs to the radical SAM superfamily. MoaA family.</text>
</comment>
<feature type="binding site" evidence="12">
    <location>
        <position position="103"/>
    </location>
    <ligand>
        <name>GTP</name>
        <dbReference type="ChEBI" id="CHEBI:37565"/>
    </ligand>
</feature>
<evidence type="ECO:0000256" key="12">
    <source>
        <dbReference type="HAMAP-Rule" id="MF_01225"/>
    </source>
</evidence>
<dbReference type="CDD" id="cd01335">
    <property type="entry name" value="Radical_SAM"/>
    <property type="match status" value="1"/>
</dbReference>
<dbReference type="NCBIfam" id="TIGR02666">
    <property type="entry name" value="moaA"/>
    <property type="match status" value="1"/>
</dbReference>
<evidence type="ECO:0000256" key="10">
    <source>
        <dbReference type="ARBA" id="ARBA00023239"/>
    </source>
</evidence>
<dbReference type="GO" id="GO:1904047">
    <property type="term" value="F:S-adenosyl-L-methionine binding"/>
    <property type="evidence" value="ECO:0007669"/>
    <property type="project" value="UniProtKB-UniRule"/>
</dbReference>
<dbReference type="InterPro" id="IPR006638">
    <property type="entry name" value="Elp3/MiaA/NifB-like_rSAM"/>
</dbReference>
<evidence type="ECO:0000256" key="11">
    <source>
        <dbReference type="ARBA" id="ARBA00048697"/>
    </source>
</evidence>
<dbReference type="SFLD" id="SFLDG01067">
    <property type="entry name" value="SPASM/twitch_domain_containing"/>
    <property type="match status" value="1"/>
</dbReference>
<dbReference type="HAMAP" id="MF_01225_B">
    <property type="entry name" value="MoaA_B"/>
    <property type="match status" value="1"/>
</dbReference>
<dbReference type="PROSITE" id="PS01305">
    <property type="entry name" value="MOAA_NIFB_PQQE"/>
    <property type="match status" value="1"/>
</dbReference>
<name>A0A7W4J895_9PROT</name>
<comment type="catalytic activity">
    <reaction evidence="11 12">
        <text>GTP + AH2 + S-adenosyl-L-methionine = (8S)-3',8-cyclo-7,8-dihydroguanosine 5'-triphosphate + 5'-deoxyadenosine + L-methionine + A + H(+)</text>
        <dbReference type="Rhea" id="RHEA:49576"/>
        <dbReference type="ChEBI" id="CHEBI:13193"/>
        <dbReference type="ChEBI" id="CHEBI:15378"/>
        <dbReference type="ChEBI" id="CHEBI:17319"/>
        <dbReference type="ChEBI" id="CHEBI:17499"/>
        <dbReference type="ChEBI" id="CHEBI:37565"/>
        <dbReference type="ChEBI" id="CHEBI:57844"/>
        <dbReference type="ChEBI" id="CHEBI:59789"/>
        <dbReference type="ChEBI" id="CHEBI:131766"/>
        <dbReference type="EC" id="4.1.99.22"/>
    </reaction>
</comment>
<dbReference type="InterPro" id="IPR040064">
    <property type="entry name" value="MoaA-like"/>
</dbReference>
<evidence type="ECO:0000256" key="9">
    <source>
        <dbReference type="ARBA" id="ARBA00023150"/>
    </source>
</evidence>
<keyword evidence="5 12" id="KW-0547">Nucleotide-binding</keyword>
<dbReference type="InterPro" id="IPR007197">
    <property type="entry name" value="rSAM"/>
</dbReference>
<dbReference type="InterPro" id="IPR013483">
    <property type="entry name" value="MoaA"/>
</dbReference>
<protein>
    <recommendedName>
        <fullName evidence="1 12">GTP 3',8-cyclase</fullName>
        <ecNumber evidence="1 12">4.1.99.22</ecNumber>
    </recommendedName>
    <alternativeName>
        <fullName evidence="12">Molybdenum cofactor biosynthesis protein A</fullName>
    </alternativeName>
</protein>
<evidence type="ECO:0000256" key="4">
    <source>
        <dbReference type="ARBA" id="ARBA00022723"/>
    </source>
</evidence>
<dbReference type="SMART" id="SM00729">
    <property type="entry name" value="Elp3"/>
    <property type="match status" value="1"/>
</dbReference>
<evidence type="ECO:0000256" key="2">
    <source>
        <dbReference type="ARBA" id="ARBA00022485"/>
    </source>
</evidence>
<evidence type="ECO:0000256" key="1">
    <source>
        <dbReference type="ARBA" id="ARBA00012167"/>
    </source>
</evidence>
<dbReference type="InterPro" id="IPR010505">
    <property type="entry name" value="MoaA_twitch"/>
</dbReference>
<dbReference type="GO" id="GO:0061798">
    <property type="term" value="F:GTP 3',8'-cyclase activity"/>
    <property type="evidence" value="ECO:0007669"/>
    <property type="project" value="UniProtKB-UniRule"/>
</dbReference>
<feature type="binding site" evidence="12">
    <location>
        <position position="29"/>
    </location>
    <ligand>
        <name>S-adenosyl-L-methionine</name>
        <dbReference type="ChEBI" id="CHEBI:59789"/>
    </ligand>
</feature>
<keyword evidence="8 12" id="KW-0342">GTP-binding</keyword>
<feature type="binding site" evidence="12">
    <location>
        <position position="23"/>
    </location>
    <ligand>
        <name>[4Fe-4S] cluster</name>
        <dbReference type="ChEBI" id="CHEBI:49883"/>
        <label>1</label>
        <note>4Fe-4S-S-AdoMet</note>
    </ligand>
</feature>
<feature type="binding site" evidence="12">
    <location>
        <position position="30"/>
    </location>
    <ligand>
        <name>[4Fe-4S] cluster</name>
        <dbReference type="ChEBI" id="CHEBI:49883"/>
        <label>1</label>
        <note>4Fe-4S-S-AdoMet</note>
    </ligand>
</feature>
<dbReference type="GO" id="GO:0046872">
    <property type="term" value="F:metal ion binding"/>
    <property type="evidence" value="ECO:0007669"/>
    <property type="project" value="UniProtKB-KW"/>
</dbReference>
<keyword evidence="2 12" id="KW-0004">4Fe-4S</keyword>
<dbReference type="InterPro" id="IPR050105">
    <property type="entry name" value="MoCo_biosynth_MoaA/MoaC"/>
</dbReference>
<feature type="binding site" evidence="12">
    <location>
        <position position="16"/>
    </location>
    <ligand>
        <name>GTP</name>
        <dbReference type="ChEBI" id="CHEBI:37565"/>
    </ligand>
</feature>
<comment type="caution">
    <text evidence="12">Lacks conserved residue(s) required for the propagation of feature annotation.</text>
</comment>
<evidence type="ECO:0000313" key="15">
    <source>
        <dbReference type="Proteomes" id="UP000561066"/>
    </source>
</evidence>
<evidence type="ECO:0000256" key="5">
    <source>
        <dbReference type="ARBA" id="ARBA00022741"/>
    </source>
</evidence>
<dbReference type="Pfam" id="PF06463">
    <property type="entry name" value="Mob_synth_C"/>
    <property type="match status" value="1"/>
</dbReference>
<dbReference type="SFLD" id="SFLDG01383">
    <property type="entry name" value="cyclic_pyranopterin_phosphate"/>
    <property type="match status" value="1"/>
</dbReference>
<keyword evidence="15" id="KW-1185">Reference proteome</keyword>
<keyword evidence="4 12" id="KW-0479">Metal-binding</keyword>
<feature type="binding site" evidence="12">
    <location>
        <position position="263"/>
    </location>
    <ligand>
        <name>[4Fe-4S] cluster</name>
        <dbReference type="ChEBI" id="CHEBI:49883"/>
        <label>2</label>
        <note>4Fe-4S-substrate</note>
    </ligand>
</feature>
<dbReference type="Proteomes" id="UP000561066">
    <property type="component" value="Unassembled WGS sequence"/>
</dbReference>
<dbReference type="InterPro" id="IPR058240">
    <property type="entry name" value="rSAM_sf"/>
</dbReference>
<feature type="binding site" evidence="12">
    <location>
        <position position="65"/>
    </location>
    <ligand>
        <name>GTP</name>
        <dbReference type="ChEBI" id="CHEBI:37565"/>
    </ligand>
</feature>
<evidence type="ECO:0000313" key="14">
    <source>
        <dbReference type="EMBL" id="MBB2176406.1"/>
    </source>
</evidence>
<comment type="subunit">
    <text evidence="12">Monomer and homodimer.</text>
</comment>
<dbReference type="SUPFAM" id="SSF102114">
    <property type="entry name" value="Radical SAM enzymes"/>
    <property type="match status" value="1"/>
</dbReference>
<dbReference type="PROSITE" id="PS51918">
    <property type="entry name" value="RADICAL_SAM"/>
    <property type="match status" value="1"/>
</dbReference>
<feature type="domain" description="Radical SAM core" evidence="13">
    <location>
        <begin position="7"/>
        <end position="236"/>
    </location>
</feature>
<evidence type="ECO:0000259" key="13">
    <source>
        <dbReference type="PROSITE" id="PS51918"/>
    </source>
</evidence>
<dbReference type="GO" id="GO:0051539">
    <property type="term" value="F:4 iron, 4 sulfur cluster binding"/>
    <property type="evidence" value="ECO:0007669"/>
    <property type="project" value="UniProtKB-UniRule"/>
</dbReference>
<gene>
    <name evidence="12 14" type="primary">moaA</name>
    <name evidence="14" type="ORF">HLH21_10755</name>
</gene>
<dbReference type="SFLD" id="SFLDS00029">
    <property type="entry name" value="Radical_SAM"/>
    <property type="match status" value="1"/>
</dbReference>
<feature type="binding site" evidence="12">
    <location>
        <position position="27"/>
    </location>
    <ligand>
        <name>[4Fe-4S] cluster</name>
        <dbReference type="ChEBI" id="CHEBI:49883"/>
        <label>1</label>
        <note>4Fe-4S-S-AdoMet</note>
    </ligand>
</feature>
<dbReference type="AlphaFoldDB" id="A0A7W4J895"/>
<dbReference type="EMBL" id="JABEQH010000013">
    <property type="protein sequence ID" value="MBB2176406.1"/>
    <property type="molecule type" value="Genomic_DNA"/>
</dbReference>
<dbReference type="GO" id="GO:0061799">
    <property type="term" value="F:cyclic pyranopterin monophosphate synthase activity"/>
    <property type="evidence" value="ECO:0007669"/>
    <property type="project" value="TreeGrafter"/>
</dbReference>
<dbReference type="Gene3D" id="3.20.20.70">
    <property type="entry name" value="Aldolase class I"/>
    <property type="match status" value="1"/>
</dbReference>
<accession>A0A7W4J895</accession>
<keyword evidence="9 12" id="KW-0501">Molybdenum cofactor biosynthesis</keyword>
<dbReference type="InterPro" id="IPR000385">
    <property type="entry name" value="MoaA_NifB_PqqE_Fe-S-bd_CS"/>
</dbReference>
<evidence type="ECO:0000256" key="3">
    <source>
        <dbReference type="ARBA" id="ARBA00022691"/>
    </source>
</evidence>
<comment type="pathway">
    <text evidence="12">Cofactor biosynthesis; molybdopterin biosynthesis.</text>
</comment>
<keyword evidence="7 12" id="KW-0411">Iron-sulfur</keyword>
<feature type="binding site" evidence="12">
    <location>
        <position position="197"/>
    </location>
    <ligand>
        <name>S-adenosyl-L-methionine</name>
        <dbReference type="ChEBI" id="CHEBI:59789"/>
    </ligand>
</feature>
<dbReference type="PANTHER" id="PTHR22960">
    <property type="entry name" value="MOLYBDOPTERIN COFACTOR SYNTHESIS PROTEIN A"/>
    <property type="match status" value="1"/>
</dbReference>
<dbReference type="InterPro" id="IPR013785">
    <property type="entry name" value="Aldolase_TIM"/>
</dbReference>
<keyword evidence="3 12" id="KW-0949">S-adenosyl-L-methionine</keyword>
<comment type="caution">
    <text evidence="14">The sequence shown here is derived from an EMBL/GenBank/DDBJ whole genome shotgun (WGS) entry which is preliminary data.</text>
</comment>
<dbReference type="SFLD" id="SFLDG01386">
    <property type="entry name" value="main_SPASM_domain-containing"/>
    <property type="match status" value="1"/>
</dbReference>
<reference evidence="14 15" key="1">
    <citation type="submission" date="2020-04" db="EMBL/GenBank/DDBJ databases">
        <title>Description of novel Gluconacetobacter.</title>
        <authorList>
            <person name="Sombolestani A."/>
        </authorList>
    </citation>
    <scope>NUCLEOTIDE SEQUENCE [LARGE SCALE GENOMIC DNA]</scope>
    <source>
        <strain evidence="14 15">LMG 21312</strain>
    </source>
</reference>
<dbReference type="GO" id="GO:0005525">
    <property type="term" value="F:GTP binding"/>
    <property type="evidence" value="ECO:0007669"/>
    <property type="project" value="UniProtKB-UniRule"/>
</dbReference>
<proteinExistence type="inferred from homology"/>
<dbReference type="EC" id="4.1.99.22" evidence="1 12"/>
<feature type="binding site" evidence="12">
    <location>
        <position position="127"/>
    </location>
    <ligand>
        <name>S-adenosyl-L-methionine</name>
        <dbReference type="ChEBI" id="CHEBI:59789"/>
    </ligand>
</feature>
<dbReference type="PANTHER" id="PTHR22960:SF0">
    <property type="entry name" value="MOLYBDENUM COFACTOR BIOSYNTHESIS PROTEIN 1"/>
    <property type="match status" value="1"/>
</dbReference>
<dbReference type="GO" id="GO:0006777">
    <property type="term" value="P:Mo-molybdopterin cofactor biosynthetic process"/>
    <property type="evidence" value="ECO:0007669"/>
    <property type="project" value="UniProtKB-UniRule"/>
</dbReference>
<dbReference type="UniPathway" id="UPA00344"/>
<evidence type="ECO:0000256" key="8">
    <source>
        <dbReference type="ARBA" id="ARBA00023134"/>
    </source>
</evidence>